<feature type="transmembrane region" description="Helical" evidence="1">
    <location>
        <begin position="81"/>
        <end position="101"/>
    </location>
</feature>
<feature type="transmembrane region" description="Helical" evidence="1">
    <location>
        <begin position="108"/>
        <end position="130"/>
    </location>
</feature>
<proteinExistence type="predicted"/>
<dbReference type="EMBL" id="JAGPNK010000013">
    <property type="protein sequence ID" value="KAH7309565.1"/>
    <property type="molecule type" value="Genomic_DNA"/>
</dbReference>
<protein>
    <submittedName>
        <fullName evidence="2">Uncharacterized protein</fullName>
    </submittedName>
</protein>
<dbReference type="OrthoDB" id="3928876at2759"/>
<accession>A0A8K0SNF1</accession>
<dbReference type="AlphaFoldDB" id="A0A8K0SNF1"/>
<name>A0A8K0SNF1_9HYPO</name>
<reference evidence="2" key="1">
    <citation type="journal article" date="2021" name="Nat. Commun.">
        <title>Genetic determinants of endophytism in the Arabidopsis root mycobiome.</title>
        <authorList>
            <person name="Mesny F."/>
            <person name="Miyauchi S."/>
            <person name="Thiergart T."/>
            <person name="Pickel B."/>
            <person name="Atanasova L."/>
            <person name="Karlsson M."/>
            <person name="Huettel B."/>
            <person name="Barry K.W."/>
            <person name="Haridas S."/>
            <person name="Chen C."/>
            <person name="Bauer D."/>
            <person name="Andreopoulos W."/>
            <person name="Pangilinan J."/>
            <person name="LaButti K."/>
            <person name="Riley R."/>
            <person name="Lipzen A."/>
            <person name="Clum A."/>
            <person name="Drula E."/>
            <person name="Henrissat B."/>
            <person name="Kohler A."/>
            <person name="Grigoriev I.V."/>
            <person name="Martin F.M."/>
            <person name="Hacquard S."/>
        </authorList>
    </citation>
    <scope>NUCLEOTIDE SEQUENCE</scope>
    <source>
        <strain evidence="2">MPI-CAGE-CH-0235</strain>
    </source>
</reference>
<sequence length="189" mass="20018">MQRQSIAVIHAKTTIHPFTPHLPIDVLHNPAYSIMAADTASAPADTGVIAYAQSSLDRIMPPASRQQAYDSTCSFAQSRPVLFSFLATQLLFALLPLLLFASFAASTVAFALGAALVFSLFWIGVAFMVLVPSLLLTASVAVLAWAWAVGGFVVARWLYERLSGAGAGAGADGEAAKKPTPVLKIEDRN</sequence>
<keyword evidence="1" id="KW-0472">Membrane</keyword>
<comment type="caution">
    <text evidence="2">The sequence shown here is derived from an EMBL/GenBank/DDBJ whole genome shotgun (WGS) entry which is preliminary data.</text>
</comment>
<organism evidence="2 3">
    <name type="scientific">Stachybotrys elegans</name>
    <dbReference type="NCBI Taxonomy" id="80388"/>
    <lineage>
        <taxon>Eukaryota</taxon>
        <taxon>Fungi</taxon>
        <taxon>Dikarya</taxon>
        <taxon>Ascomycota</taxon>
        <taxon>Pezizomycotina</taxon>
        <taxon>Sordariomycetes</taxon>
        <taxon>Hypocreomycetidae</taxon>
        <taxon>Hypocreales</taxon>
        <taxon>Stachybotryaceae</taxon>
        <taxon>Stachybotrys</taxon>
    </lineage>
</organism>
<keyword evidence="3" id="KW-1185">Reference proteome</keyword>
<gene>
    <name evidence="2" type="ORF">B0I35DRAFT_440236</name>
</gene>
<evidence type="ECO:0000313" key="3">
    <source>
        <dbReference type="Proteomes" id="UP000813444"/>
    </source>
</evidence>
<dbReference type="Proteomes" id="UP000813444">
    <property type="component" value="Unassembled WGS sequence"/>
</dbReference>
<evidence type="ECO:0000256" key="1">
    <source>
        <dbReference type="SAM" id="Phobius"/>
    </source>
</evidence>
<feature type="transmembrane region" description="Helical" evidence="1">
    <location>
        <begin position="136"/>
        <end position="159"/>
    </location>
</feature>
<keyword evidence="1" id="KW-1133">Transmembrane helix</keyword>
<evidence type="ECO:0000313" key="2">
    <source>
        <dbReference type="EMBL" id="KAH7309565.1"/>
    </source>
</evidence>
<keyword evidence="1" id="KW-0812">Transmembrane</keyword>
<dbReference type="Pfam" id="PF16015">
    <property type="entry name" value="Promethin"/>
    <property type="match status" value="1"/>
</dbReference>